<gene>
    <name evidence="1" type="ORF">P171DRAFT_431784</name>
</gene>
<protein>
    <submittedName>
        <fullName evidence="1">Uncharacterized protein</fullName>
    </submittedName>
</protein>
<dbReference type="OrthoDB" id="3781356at2759"/>
<dbReference type="EMBL" id="MU001500">
    <property type="protein sequence ID" value="KAF2445012.1"/>
    <property type="molecule type" value="Genomic_DNA"/>
</dbReference>
<evidence type="ECO:0000313" key="1">
    <source>
        <dbReference type="EMBL" id="KAF2445012.1"/>
    </source>
</evidence>
<accession>A0A9P4UDB7</accession>
<reference evidence="1" key="1">
    <citation type="journal article" date="2020" name="Stud. Mycol.">
        <title>101 Dothideomycetes genomes: a test case for predicting lifestyles and emergence of pathogens.</title>
        <authorList>
            <person name="Haridas S."/>
            <person name="Albert R."/>
            <person name="Binder M."/>
            <person name="Bloem J."/>
            <person name="Labutti K."/>
            <person name="Salamov A."/>
            <person name="Andreopoulos B."/>
            <person name="Baker S."/>
            <person name="Barry K."/>
            <person name="Bills G."/>
            <person name="Bluhm B."/>
            <person name="Cannon C."/>
            <person name="Castanera R."/>
            <person name="Culley D."/>
            <person name="Daum C."/>
            <person name="Ezra D."/>
            <person name="Gonzalez J."/>
            <person name="Henrissat B."/>
            <person name="Kuo A."/>
            <person name="Liang C."/>
            <person name="Lipzen A."/>
            <person name="Lutzoni F."/>
            <person name="Magnuson J."/>
            <person name="Mondo S."/>
            <person name="Nolan M."/>
            <person name="Ohm R."/>
            <person name="Pangilinan J."/>
            <person name="Park H.-J."/>
            <person name="Ramirez L."/>
            <person name="Alfaro M."/>
            <person name="Sun H."/>
            <person name="Tritt A."/>
            <person name="Yoshinaga Y."/>
            <person name="Zwiers L.-H."/>
            <person name="Turgeon B."/>
            <person name="Goodwin S."/>
            <person name="Spatafora J."/>
            <person name="Crous P."/>
            <person name="Grigoriev I."/>
        </authorList>
    </citation>
    <scope>NUCLEOTIDE SEQUENCE</scope>
    <source>
        <strain evidence="1">CBS 690.94</strain>
    </source>
</reference>
<evidence type="ECO:0000313" key="2">
    <source>
        <dbReference type="Proteomes" id="UP000799764"/>
    </source>
</evidence>
<name>A0A9P4UDB7_9PLEO</name>
<keyword evidence="2" id="KW-1185">Reference proteome</keyword>
<comment type="caution">
    <text evidence="1">The sequence shown here is derived from an EMBL/GenBank/DDBJ whole genome shotgun (WGS) entry which is preliminary data.</text>
</comment>
<sequence>MGSIGYATSKDWLDIMKNRSKLRMHELIERLGLRAKWSQNKRGKTNFESALVRDLVTDMGDIVATVPKESDDLVKFLSAEKSLGEQVEGLLQKHGSAIWGRVGDREHLISVGEPGVEEELYPRDLYFENEEDREHIRILLHWWLGMKAINVILARDRLDRERKKKEENKRARIEMEVPQEGASSAFIPLAPLNTNTPPVPIAEHPRHVQLYKAETTSRGSPISVGISTPPESSQSPIGPAQGQLGGGNAGHFATVTVHSSHPSQAQSMVDGVWSRLAEVGMNGSRSGSMSSQAAIGTPSWPAVNAGTQAVVVPRRASLAAEVPSQAAPVAGVSVAGIRQLGAEISQLVSDLTRQATSTNGHGAVAAVPPDAQRAAVPYPGLDVEMLYALRDYIYQEKSEVDWDEEGLLRRLETAWRDGVRSDYNRMLEDVPAFIARERAFLTWIELKRHLADLQRAGTRWGEEGTTAPEIERRIEQHRTLMSATREMIRSFEDIAQVAGAGADHDELLRQALVVLAGNKYAVELQWKSVEFVGLMQWLAHALDKYEKEQEGDTVYYFP</sequence>
<proteinExistence type="predicted"/>
<dbReference type="Proteomes" id="UP000799764">
    <property type="component" value="Unassembled WGS sequence"/>
</dbReference>
<dbReference type="AlphaFoldDB" id="A0A9P4UDB7"/>
<organism evidence="1 2">
    <name type="scientific">Karstenula rhodostoma CBS 690.94</name>
    <dbReference type="NCBI Taxonomy" id="1392251"/>
    <lineage>
        <taxon>Eukaryota</taxon>
        <taxon>Fungi</taxon>
        <taxon>Dikarya</taxon>
        <taxon>Ascomycota</taxon>
        <taxon>Pezizomycotina</taxon>
        <taxon>Dothideomycetes</taxon>
        <taxon>Pleosporomycetidae</taxon>
        <taxon>Pleosporales</taxon>
        <taxon>Massarineae</taxon>
        <taxon>Didymosphaeriaceae</taxon>
        <taxon>Karstenula</taxon>
    </lineage>
</organism>